<dbReference type="EMBL" id="CAVLGL010000002">
    <property type="protein sequence ID" value="CAK1579613.1"/>
    <property type="molecule type" value="Genomic_DNA"/>
</dbReference>
<feature type="domain" description="DUF5641" evidence="2">
    <location>
        <begin position="325"/>
        <end position="418"/>
    </location>
</feature>
<evidence type="ECO:0000313" key="4">
    <source>
        <dbReference type="Proteomes" id="UP001314205"/>
    </source>
</evidence>
<dbReference type="Pfam" id="PF17921">
    <property type="entry name" value="Integrase_H2C2"/>
    <property type="match status" value="1"/>
</dbReference>
<protein>
    <recommendedName>
        <fullName evidence="5">DUF5641 domain-containing protein</fullName>
    </recommendedName>
</protein>
<dbReference type="Pfam" id="PF18701">
    <property type="entry name" value="DUF5641"/>
    <property type="match status" value="1"/>
</dbReference>
<evidence type="ECO:0000259" key="2">
    <source>
        <dbReference type="Pfam" id="PF18701"/>
    </source>
</evidence>
<dbReference type="GO" id="GO:0003676">
    <property type="term" value="F:nucleic acid binding"/>
    <property type="evidence" value="ECO:0007669"/>
    <property type="project" value="InterPro"/>
</dbReference>
<keyword evidence="4" id="KW-1185">Reference proteome</keyword>
<reference evidence="3 4" key="1">
    <citation type="submission" date="2023-11" db="EMBL/GenBank/DDBJ databases">
        <authorList>
            <person name="Hedman E."/>
            <person name="Englund M."/>
            <person name="Stromberg M."/>
            <person name="Nyberg Akerstrom W."/>
            <person name="Nylinder S."/>
            <person name="Jareborg N."/>
            <person name="Kallberg Y."/>
            <person name="Kronander E."/>
        </authorList>
    </citation>
    <scope>NUCLEOTIDE SEQUENCE [LARGE SCALE GENOMIC DNA]</scope>
</reference>
<proteinExistence type="predicted"/>
<dbReference type="Proteomes" id="UP001314205">
    <property type="component" value="Unassembled WGS sequence"/>
</dbReference>
<comment type="caution">
    <text evidence="3">The sequence shown here is derived from an EMBL/GenBank/DDBJ whole genome shotgun (WGS) entry which is preliminary data.</text>
</comment>
<evidence type="ECO:0008006" key="5">
    <source>
        <dbReference type="Google" id="ProtNLM"/>
    </source>
</evidence>
<evidence type="ECO:0000259" key="1">
    <source>
        <dbReference type="Pfam" id="PF17921"/>
    </source>
</evidence>
<dbReference type="InterPro" id="IPR041588">
    <property type="entry name" value="Integrase_H2C2"/>
</dbReference>
<dbReference type="InterPro" id="IPR040676">
    <property type="entry name" value="DUF5641"/>
</dbReference>
<name>A0AAV1K943_9NEOP</name>
<evidence type="ECO:0000313" key="3">
    <source>
        <dbReference type="EMBL" id="CAK1579613.1"/>
    </source>
</evidence>
<accession>A0AAV1K943</accession>
<sequence length="422" mass="48533">MIRVIAYCRKILQRNKPKCKRNKDYLKTEELKEALEACIRKDQENNFSEEIKAIIIREEIKKNSALKALTPILDEVKILRVGGRLENTRLEHSRKHPIIMAKKSKLTELIIADAHKQTLHGGSQLTINYIRNKYFIIGDKQLVRAHIKKCVICVKNNGHTQNQLMERLPTVRVTPARPFSRSGVDFAGSIQMRSAKGRGHRSYKGYICLFVCMCTKAVHLEAYLAFYSAAPRILYALNSGGLWEAGIKSTKTHLKRVIGTSTLTYEEMATVLAQIEACLNSRPLSRLDADHENIDVLTPGYFLIGEPLVMAPDHNYETSNVSSLRRWQYTQRMSQEFLRKWSREYLNQFFHRYRWSTRIPQPKIGDIVLIKEDGLPPCRWLYGKIVEEHPGQDGISKVVTVMCKNSLIKRPTNKICILPVTQ</sequence>
<dbReference type="Gene3D" id="3.30.420.10">
    <property type="entry name" value="Ribonuclease H-like superfamily/Ribonuclease H"/>
    <property type="match status" value="2"/>
</dbReference>
<dbReference type="Gene3D" id="1.10.340.70">
    <property type="match status" value="1"/>
</dbReference>
<dbReference type="InterPro" id="IPR036397">
    <property type="entry name" value="RNaseH_sf"/>
</dbReference>
<gene>
    <name evidence="3" type="ORF">PARMNEM_LOCUS1529</name>
</gene>
<dbReference type="AlphaFoldDB" id="A0AAV1K943"/>
<organism evidence="3 4">
    <name type="scientific">Parnassius mnemosyne</name>
    <name type="common">clouded apollo</name>
    <dbReference type="NCBI Taxonomy" id="213953"/>
    <lineage>
        <taxon>Eukaryota</taxon>
        <taxon>Metazoa</taxon>
        <taxon>Ecdysozoa</taxon>
        <taxon>Arthropoda</taxon>
        <taxon>Hexapoda</taxon>
        <taxon>Insecta</taxon>
        <taxon>Pterygota</taxon>
        <taxon>Neoptera</taxon>
        <taxon>Endopterygota</taxon>
        <taxon>Lepidoptera</taxon>
        <taxon>Glossata</taxon>
        <taxon>Ditrysia</taxon>
        <taxon>Papilionoidea</taxon>
        <taxon>Papilionidae</taxon>
        <taxon>Parnassiinae</taxon>
        <taxon>Parnassini</taxon>
        <taxon>Parnassius</taxon>
        <taxon>Driopa</taxon>
    </lineage>
</organism>
<dbReference type="PANTHER" id="PTHR47331">
    <property type="entry name" value="PHD-TYPE DOMAIN-CONTAINING PROTEIN"/>
    <property type="match status" value="1"/>
</dbReference>
<feature type="domain" description="Integrase zinc-binding" evidence="1">
    <location>
        <begin position="104"/>
        <end position="157"/>
    </location>
</feature>